<evidence type="ECO:0000313" key="1">
    <source>
        <dbReference type="EMBL" id="CEK71440.1"/>
    </source>
</evidence>
<reference evidence="1" key="1">
    <citation type="submission" date="2014-12" db="EMBL/GenBank/DDBJ databases">
        <title>Insight into the proteome of Arion vulgaris.</title>
        <authorList>
            <person name="Aradska J."/>
            <person name="Bulat T."/>
            <person name="Smidak R."/>
            <person name="Sarate P."/>
            <person name="Gangsoo J."/>
            <person name="Sialana F."/>
            <person name="Bilban M."/>
            <person name="Lubec G."/>
        </authorList>
    </citation>
    <scope>NUCLEOTIDE SEQUENCE</scope>
    <source>
        <tissue evidence="1">Skin</tissue>
    </source>
</reference>
<organism evidence="1">
    <name type="scientific">Arion vulgaris</name>
    <dbReference type="NCBI Taxonomy" id="1028688"/>
    <lineage>
        <taxon>Eukaryota</taxon>
        <taxon>Metazoa</taxon>
        <taxon>Spiralia</taxon>
        <taxon>Lophotrochozoa</taxon>
        <taxon>Mollusca</taxon>
        <taxon>Gastropoda</taxon>
        <taxon>Heterobranchia</taxon>
        <taxon>Euthyneura</taxon>
        <taxon>Panpulmonata</taxon>
        <taxon>Eupulmonata</taxon>
        <taxon>Stylommatophora</taxon>
        <taxon>Helicina</taxon>
        <taxon>Arionoidea</taxon>
        <taxon>Arionidae</taxon>
        <taxon>Arion</taxon>
    </lineage>
</organism>
<dbReference type="AlphaFoldDB" id="A0A0B6ZUP9"/>
<gene>
    <name evidence="1" type="primary">ORF78379</name>
</gene>
<accession>A0A0B6ZUP9</accession>
<proteinExistence type="predicted"/>
<feature type="non-terminal residue" evidence="1">
    <location>
        <position position="1"/>
    </location>
</feature>
<dbReference type="EMBL" id="HACG01024575">
    <property type="protein sequence ID" value="CEK71440.1"/>
    <property type="molecule type" value="Transcribed_RNA"/>
</dbReference>
<sequence length="76" mass="8306">ELFSVRCLHSISTVGAASMAKHSQDCKQKMEPSNLSGVVTCLLETSRMQAMMTVYADICVSTTDECQISALLNVKY</sequence>
<protein>
    <submittedName>
        <fullName evidence="1">Uncharacterized protein</fullName>
    </submittedName>
</protein>
<name>A0A0B6ZUP9_9EUPU</name>